<gene>
    <name evidence="9" type="ORF">JCM17845_07500</name>
</gene>
<dbReference type="Gene3D" id="3.55.40.20">
    <property type="entry name" value="Iron/manganese superoxide dismutase, C-terminal domain"/>
    <property type="match status" value="1"/>
</dbReference>
<evidence type="ECO:0000313" key="10">
    <source>
        <dbReference type="Proteomes" id="UP000325187"/>
    </source>
</evidence>
<comment type="function">
    <text evidence="6">Destroys radicals which are normally produced within the cells and which are toxic to biological systems.</text>
</comment>
<dbReference type="InterPro" id="IPR019832">
    <property type="entry name" value="Mn/Fe_SOD_C"/>
</dbReference>
<feature type="binding site" evidence="5">
    <location>
        <position position="26"/>
    </location>
    <ligand>
        <name>Mn(2+)</name>
        <dbReference type="ChEBI" id="CHEBI:29035"/>
    </ligand>
</feature>
<evidence type="ECO:0000256" key="4">
    <source>
        <dbReference type="ARBA" id="ARBA00023002"/>
    </source>
</evidence>
<protein>
    <recommendedName>
        <fullName evidence="2 6">Superoxide dismutase</fullName>
        <ecNumber evidence="2 6">1.15.1.1</ecNumber>
    </recommendedName>
</protein>
<dbReference type="GO" id="GO:0004784">
    <property type="term" value="F:superoxide dismutase activity"/>
    <property type="evidence" value="ECO:0007669"/>
    <property type="project" value="UniProtKB-EC"/>
</dbReference>
<dbReference type="Proteomes" id="UP000325187">
    <property type="component" value="Unassembled WGS sequence"/>
</dbReference>
<dbReference type="InterPro" id="IPR036324">
    <property type="entry name" value="Mn/Fe_SOD_N_sf"/>
</dbReference>
<dbReference type="Gene3D" id="1.10.287.990">
    <property type="entry name" value="Fe,Mn superoxide dismutase (SOD) domain"/>
    <property type="match status" value="1"/>
</dbReference>
<keyword evidence="10" id="KW-1185">Reference proteome</keyword>
<dbReference type="PANTHER" id="PTHR42769:SF3">
    <property type="entry name" value="SUPEROXIDE DISMUTASE [FE] 2, CHLOROPLASTIC"/>
    <property type="match status" value="1"/>
</dbReference>
<dbReference type="PANTHER" id="PTHR42769">
    <property type="entry name" value="SUPEROXIDE DISMUTASE"/>
    <property type="match status" value="1"/>
</dbReference>
<evidence type="ECO:0000256" key="1">
    <source>
        <dbReference type="ARBA" id="ARBA00008714"/>
    </source>
</evidence>
<evidence type="ECO:0000259" key="8">
    <source>
        <dbReference type="Pfam" id="PF02777"/>
    </source>
</evidence>
<dbReference type="PRINTS" id="PR01703">
    <property type="entry name" value="MNSODISMTASE"/>
</dbReference>
<comment type="similarity">
    <text evidence="1 6">Belongs to the iron/manganese superoxide dismutase family.</text>
</comment>
<dbReference type="SUPFAM" id="SSF54719">
    <property type="entry name" value="Fe,Mn superoxide dismutase (SOD), C-terminal domain"/>
    <property type="match status" value="1"/>
</dbReference>
<dbReference type="Pfam" id="PF02777">
    <property type="entry name" value="Sod_Fe_C"/>
    <property type="match status" value="1"/>
</dbReference>
<evidence type="ECO:0000256" key="3">
    <source>
        <dbReference type="ARBA" id="ARBA00022723"/>
    </source>
</evidence>
<dbReference type="EC" id="1.15.1.1" evidence="2 6"/>
<dbReference type="InterPro" id="IPR036314">
    <property type="entry name" value="SOD_C_sf"/>
</dbReference>
<dbReference type="AlphaFoldDB" id="A0A5A7MWC2"/>
<organism evidence="9 10">
    <name type="scientific">Iodidimonas gelatinilytica</name>
    <dbReference type="NCBI Taxonomy" id="1236966"/>
    <lineage>
        <taxon>Bacteria</taxon>
        <taxon>Pseudomonadati</taxon>
        <taxon>Pseudomonadota</taxon>
        <taxon>Alphaproteobacteria</taxon>
        <taxon>Iodidimonadales</taxon>
        <taxon>Iodidimonadaceae</taxon>
        <taxon>Iodidimonas</taxon>
    </lineage>
</organism>
<feature type="binding site" evidence="5">
    <location>
        <position position="76"/>
    </location>
    <ligand>
        <name>Mn(2+)</name>
        <dbReference type="ChEBI" id="CHEBI:29035"/>
    </ligand>
</feature>
<evidence type="ECO:0000259" key="7">
    <source>
        <dbReference type="Pfam" id="PF00081"/>
    </source>
</evidence>
<evidence type="ECO:0000256" key="2">
    <source>
        <dbReference type="ARBA" id="ARBA00012682"/>
    </source>
</evidence>
<dbReference type="Pfam" id="PF00081">
    <property type="entry name" value="Sod_Fe_N"/>
    <property type="match status" value="1"/>
</dbReference>
<dbReference type="SUPFAM" id="SSF46609">
    <property type="entry name" value="Fe,Mn superoxide dismutase (SOD), N-terminal domain"/>
    <property type="match status" value="1"/>
</dbReference>
<dbReference type="PROSITE" id="PS00088">
    <property type="entry name" value="SOD_MN"/>
    <property type="match status" value="1"/>
</dbReference>
<dbReference type="InterPro" id="IPR019833">
    <property type="entry name" value="Mn/Fe_SOD_BS"/>
</dbReference>
<dbReference type="EMBL" id="BKCM01000003">
    <property type="protein sequence ID" value="GER00127.1"/>
    <property type="molecule type" value="Genomic_DNA"/>
</dbReference>
<dbReference type="PIRSF" id="PIRSF000349">
    <property type="entry name" value="SODismutase"/>
    <property type="match status" value="1"/>
</dbReference>
<name>A0A5A7MWC2_9PROT</name>
<feature type="binding site" evidence="5">
    <location>
        <position position="158"/>
    </location>
    <ligand>
        <name>Mn(2+)</name>
        <dbReference type="ChEBI" id="CHEBI:29035"/>
    </ligand>
</feature>
<dbReference type="InterPro" id="IPR001189">
    <property type="entry name" value="Mn/Fe_SOD"/>
</dbReference>
<keyword evidence="3 5" id="KW-0479">Metal-binding</keyword>
<dbReference type="GO" id="GO:0046872">
    <property type="term" value="F:metal ion binding"/>
    <property type="evidence" value="ECO:0007669"/>
    <property type="project" value="UniProtKB-KW"/>
</dbReference>
<evidence type="ECO:0000256" key="5">
    <source>
        <dbReference type="PIRSR" id="PIRSR000349-1"/>
    </source>
</evidence>
<accession>A0A5A7MWC2</accession>
<feature type="binding site" evidence="5">
    <location>
        <position position="162"/>
    </location>
    <ligand>
        <name>Mn(2+)</name>
        <dbReference type="ChEBI" id="CHEBI:29035"/>
    </ligand>
</feature>
<evidence type="ECO:0000313" key="9">
    <source>
        <dbReference type="EMBL" id="GER00127.1"/>
    </source>
</evidence>
<dbReference type="InterPro" id="IPR019831">
    <property type="entry name" value="Mn/Fe_SOD_N"/>
</dbReference>
<dbReference type="RefSeq" id="WP_150001872.1">
    <property type="nucleotide sequence ID" value="NZ_BKCM01000003.1"/>
</dbReference>
<comment type="caution">
    <text evidence="9">The sequence shown here is derived from an EMBL/GenBank/DDBJ whole genome shotgun (WGS) entry which is preliminary data.</text>
</comment>
<reference evidence="9 10" key="1">
    <citation type="submission" date="2019-09" db="EMBL/GenBank/DDBJ databases">
        <title>NBRP : Genome information of microbial organism related human and environment.</title>
        <authorList>
            <person name="Hattori M."/>
            <person name="Oshima K."/>
            <person name="Inaba H."/>
            <person name="Suda W."/>
            <person name="Sakamoto M."/>
            <person name="Iino T."/>
            <person name="Kitahara M."/>
            <person name="Oshida Y."/>
            <person name="Iida T."/>
            <person name="Kudo T."/>
            <person name="Itoh T."/>
            <person name="Ohkuma M."/>
        </authorList>
    </citation>
    <scope>NUCLEOTIDE SEQUENCE [LARGE SCALE GENOMIC DNA]</scope>
    <source>
        <strain evidence="9 10">Mie-1</strain>
    </source>
</reference>
<evidence type="ECO:0000256" key="6">
    <source>
        <dbReference type="RuleBase" id="RU000414"/>
    </source>
</evidence>
<proteinExistence type="inferred from homology"/>
<keyword evidence="4 6" id="KW-0560">Oxidoreductase</keyword>
<feature type="domain" description="Manganese/iron superoxide dismutase N-terminal" evidence="7">
    <location>
        <begin position="2"/>
        <end position="84"/>
    </location>
</feature>
<feature type="domain" description="Manganese/iron superoxide dismutase C-terminal" evidence="8">
    <location>
        <begin position="94"/>
        <end position="191"/>
    </location>
</feature>
<comment type="catalytic activity">
    <reaction evidence="6">
        <text>2 superoxide + 2 H(+) = H2O2 + O2</text>
        <dbReference type="Rhea" id="RHEA:20696"/>
        <dbReference type="ChEBI" id="CHEBI:15378"/>
        <dbReference type="ChEBI" id="CHEBI:15379"/>
        <dbReference type="ChEBI" id="CHEBI:16240"/>
        <dbReference type="ChEBI" id="CHEBI:18421"/>
        <dbReference type="EC" id="1.15.1.1"/>
    </reaction>
</comment>
<sequence length="196" mass="21839">MFELPKLPYAKDALEPHMSAQTLEFHHGKHHAKYVEVANDLIKGTDKEGQSLESLIVSSFGKDAKLFNNVGQIFNHNEFWKCMSPNGGGAIPAALEAKIVDAFGSVDAFKEKFVAEGGAQFGSGWVWLVLKDGKLEIMKTANAESPLVHGATPLLVADVWEHAYYLDYQNRRPDFLKTFIEKLVNWDYVAENLAKA</sequence>